<keyword evidence="3" id="KW-1185">Reference proteome</keyword>
<organism evidence="2 3">
    <name type="scientific">Dictyostelium firmibasis</name>
    <dbReference type="NCBI Taxonomy" id="79012"/>
    <lineage>
        <taxon>Eukaryota</taxon>
        <taxon>Amoebozoa</taxon>
        <taxon>Evosea</taxon>
        <taxon>Eumycetozoa</taxon>
        <taxon>Dictyostelia</taxon>
        <taxon>Dictyosteliales</taxon>
        <taxon>Dictyosteliaceae</taxon>
        <taxon>Dictyostelium</taxon>
    </lineage>
</organism>
<gene>
    <name evidence="2" type="ORF">RB653_007034</name>
</gene>
<dbReference type="InterPro" id="IPR000210">
    <property type="entry name" value="BTB/POZ_dom"/>
</dbReference>
<name>A0AAN7YLQ5_9MYCE</name>
<dbReference type="InterPro" id="IPR008979">
    <property type="entry name" value="Galactose-bd-like_sf"/>
</dbReference>
<dbReference type="AlphaFoldDB" id="A0AAN7YLQ5"/>
<dbReference type="Proteomes" id="UP001344447">
    <property type="component" value="Unassembled WGS sequence"/>
</dbReference>
<dbReference type="SUPFAM" id="SSF47769">
    <property type="entry name" value="SAM/Pointed domain"/>
    <property type="match status" value="1"/>
</dbReference>
<dbReference type="SUPFAM" id="SSF49785">
    <property type="entry name" value="Galactose-binding domain-like"/>
    <property type="match status" value="1"/>
</dbReference>
<feature type="domain" description="BTB" evidence="1">
    <location>
        <begin position="482"/>
        <end position="553"/>
    </location>
</feature>
<accession>A0AAN7YLQ5</accession>
<dbReference type="SUPFAM" id="SSF54695">
    <property type="entry name" value="POZ domain"/>
    <property type="match status" value="1"/>
</dbReference>
<dbReference type="PROSITE" id="PS50097">
    <property type="entry name" value="BTB"/>
    <property type="match status" value="1"/>
</dbReference>
<dbReference type="CDD" id="cd18186">
    <property type="entry name" value="BTB_POZ_ZBTB_KLHL-like"/>
    <property type="match status" value="1"/>
</dbReference>
<comment type="caution">
    <text evidence="2">The sequence shown here is derived from an EMBL/GenBank/DDBJ whole genome shotgun (WGS) entry which is preliminary data.</text>
</comment>
<dbReference type="InterPro" id="IPR011333">
    <property type="entry name" value="SKP1/BTB/POZ_sf"/>
</dbReference>
<dbReference type="EMBL" id="JAVFKY010000005">
    <property type="protein sequence ID" value="KAK5575899.1"/>
    <property type="molecule type" value="Genomic_DNA"/>
</dbReference>
<dbReference type="Pfam" id="PF00651">
    <property type="entry name" value="BTB"/>
    <property type="match status" value="1"/>
</dbReference>
<dbReference type="InterPro" id="IPR038680">
    <property type="entry name" value="PAW_sf"/>
</dbReference>
<evidence type="ECO:0000259" key="1">
    <source>
        <dbReference type="PROSITE" id="PS50097"/>
    </source>
</evidence>
<dbReference type="Gene3D" id="1.10.150.50">
    <property type="entry name" value="Transcription Factor, Ets-1"/>
    <property type="match status" value="1"/>
</dbReference>
<reference evidence="2 3" key="1">
    <citation type="submission" date="2023-11" db="EMBL/GenBank/DDBJ databases">
        <title>Dfirmibasis_genome.</title>
        <authorList>
            <person name="Edelbroek B."/>
            <person name="Kjellin J."/>
            <person name="Jerlstrom-Hultqvist J."/>
            <person name="Soderbom F."/>
        </authorList>
    </citation>
    <scope>NUCLEOTIDE SEQUENCE [LARGE SCALE GENOMIC DNA]</scope>
    <source>
        <strain evidence="2 3">TNS-C-14</strain>
    </source>
</reference>
<protein>
    <recommendedName>
        <fullName evidence="1">BTB domain-containing protein</fullName>
    </recommendedName>
</protein>
<sequence length="625" mass="74567">MGDVKNDLEYKVKINNKDLVSLSMLEFDKRSLTAKDIKSKRPVAYHQFYYDTKKNQYNSIRNSNYNGNKKNEEELTLIKHQYLYSSNLKFKHETGWEMCYIGRENHGRAITIWSWEFDSRLEITNLFINMLFMTFDSNSIVDWYISSKENDILLNKKITDSNEIYSLIVNQPWNFTLLPLNLPNSPVHFEKKLDLSDYFKVNNNINSNTTQTRFYLACIMDKNKNDRIQLFRCKSSNYFNKYGNSNPNPNQHPDPIYNYPFSVYFTLSQKSSITDQLIGDDEYDYNYSNNNNYNTSNCEEECKEFNKFNQLNNFYYFNEEDESINNIRKLKFSKIHKWSNERVLQWLFDIQLYSLIMLFKELRIDGIKLLTFQIELLPITFTENQEEKSKFIKELSKLILISGQKNELQLSKSIEQKNIEYSKFRHQYCLNKSTILSLKSNLLQKKQLIRGNRMNSDNENNNNYRNRGNEEEIKLLNDENTFNFKFIIENKILKVHKEVLIKSSEYFKTILTSDTFKETSERIINFQVDDELTFNSLRIVLELIYMKTKDIQLEFLKVLDLNQLKSTLILSDRFLLVDSGCKLSQLIENYIIWTIDSKNINIIHGLFSFNLKILNYTNFSLQYLK</sequence>
<proteinExistence type="predicted"/>
<evidence type="ECO:0000313" key="3">
    <source>
        <dbReference type="Proteomes" id="UP001344447"/>
    </source>
</evidence>
<dbReference type="Gene3D" id="3.30.710.10">
    <property type="entry name" value="Potassium Channel Kv1.1, Chain A"/>
    <property type="match status" value="1"/>
</dbReference>
<evidence type="ECO:0000313" key="2">
    <source>
        <dbReference type="EMBL" id="KAK5575899.1"/>
    </source>
</evidence>
<dbReference type="Gene3D" id="2.60.120.1020">
    <property type="entry name" value="Peptide N glycanase, PAW domain"/>
    <property type="match status" value="1"/>
</dbReference>
<dbReference type="InterPro" id="IPR013761">
    <property type="entry name" value="SAM/pointed_sf"/>
</dbReference>